<dbReference type="PaxDb" id="4097-A0A1S3X1K5"/>
<dbReference type="KEGG" id="nta:107760066"/>
<dbReference type="OrthoDB" id="1243428at2759"/>
<dbReference type="AlphaFoldDB" id="A0A1S3X1K5"/>
<feature type="coiled-coil region" evidence="1">
    <location>
        <begin position="199"/>
        <end position="251"/>
    </location>
</feature>
<accession>A0A1S3X1K5</accession>
<dbReference type="RefSeq" id="XP_016433573.1">
    <property type="nucleotide sequence ID" value="XM_016578087.1"/>
</dbReference>
<gene>
    <name evidence="2" type="primary">LOC107760066</name>
</gene>
<feature type="coiled-coil region" evidence="1">
    <location>
        <begin position="129"/>
        <end position="163"/>
    </location>
</feature>
<keyword evidence="1" id="KW-0175">Coiled coil</keyword>
<evidence type="ECO:0000313" key="2">
    <source>
        <dbReference type="RefSeq" id="XP_016433573.1"/>
    </source>
</evidence>
<evidence type="ECO:0000256" key="1">
    <source>
        <dbReference type="SAM" id="Coils"/>
    </source>
</evidence>
<sequence>MALKVRQSGTGALEQKHHLSMSCPQLLVLERGFLLCGNSGSHTPSDCASTGVGSFRAKGTGLAGVRSAFEEAQRLQFVAFNKLKSGLLHCEVRLQKALDKERSLRLLCDEKKVELVDLQCEVGRSLNYENHLKEQLQKKTDALERLRDEVGRTRREHDELKTLAEAQALEGKEALAKFLAFEAQLCIASDNALVQTEMIAKLESELLKVRAEIIDDRAEAAMSRTKADHEMAIYSKNAADAQAELRRVLDRGGRIEEYARCMSLRKTLEEIRDKGFALSEELARARADERDARLLLPDAEDSEDKTDRP</sequence>
<proteinExistence type="predicted"/>
<reference evidence="2" key="1">
    <citation type="submission" date="2025-08" db="UniProtKB">
        <authorList>
            <consortium name="RefSeq"/>
        </authorList>
    </citation>
    <scope>IDENTIFICATION</scope>
</reference>
<organism evidence="2">
    <name type="scientific">Nicotiana tabacum</name>
    <name type="common">Common tobacco</name>
    <dbReference type="NCBI Taxonomy" id="4097"/>
    <lineage>
        <taxon>Eukaryota</taxon>
        <taxon>Viridiplantae</taxon>
        <taxon>Streptophyta</taxon>
        <taxon>Embryophyta</taxon>
        <taxon>Tracheophyta</taxon>
        <taxon>Spermatophyta</taxon>
        <taxon>Magnoliopsida</taxon>
        <taxon>eudicotyledons</taxon>
        <taxon>Gunneridae</taxon>
        <taxon>Pentapetalae</taxon>
        <taxon>asterids</taxon>
        <taxon>lamiids</taxon>
        <taxon>Solanales</taxon>
        <taxon>Solanaceae</taxon>
        <taxon>Nicotianoideae</taxon>
        <taxon>Nicotianeae</taxon>
        <taxon>Nicotiana</taxon>
    </lineage>
</organism>
<protein>
    <submittedName>
        <fullName evidence="2">Protein Hook homolog</fullName>
    </submittedName>
</protein>
<name>A0A1S3X1K5_TOBAC</name>